<evidence type="ECO:0000313" key="3">
    <source>
        <dbReference type="Proteomes" id="UP001164748"/>
    </source>
</evidence>
<feature type="transmembrane region" description="Helical" evidence="1">
    <location>
        <begin position="37"/>
        <end position="57"/>
    </location>
</feature>
<name>A0AA47KK13_9GAMM</name>
<keyword evidence="1" id="KW-1133">Transmembrane helix</keyword>
<dbReference type="EMBL" id="CP114588">
    <property type="protein sequence ID" value="WBA08321.1"/>
    <property type="molecule type" value="Genomic_DNA"/>
</dbReference>
<protein>
    <submittedName>
        <fullName evidence="2">Uncharacterized protein</fullName>
    </submittedName>
</protein>
<dbReference type="Proteomes" id="UP001164748">
    <property type="component" value="Chromosome"/>
</dbReference>
<proteinExistence type="predicted"/>
<dbReference type="RefSeq" id="WP_077772181.1">
    <property type="nucleotide sequence ID" value="NZ_CP114588.1"/>
</dbReference>
<evidence type="ECO:0000256" key="1">
    <source>
        <dbReference type="SAM" id="Phobius"/>
    </source>
</evidence>
<organism evidence="2 3">
    <name type="scientific">Salinivibrio kushneri</name>
    <dbReference type="NCBI Taxonomy" id="1908198"/>
    <lineage>
        <taxon>Bacteria</taxon>
        <taxon>Pseudomonadati</taxon>
        <taxon>Pseudomonadota</taxon>
        <taxon>Gammaproteobacteria</taxon>
        <taxon>Vibrionales</taxon>
        <taxon>Vibrionaceae</taxon>
        <taxon>Salinivibrio</taxon>
    </lineage>
</organism>
<accession>A0AA47KK13</accession>
<keyword evidence="1" id="KW-0472">Membrane</keyword>
<evidence type="ECO:0000313" key="2">
    <source>
        <dbReference type="EMBL" id="WBA08321.1"/>
    </source>
</evidence>
<dbReference type="AlphaFoldDB" id="A0AA47KK13"/>
<reference evidence="2" key="1">
    <citation type="submission" date="2022-09" db="EMBL/GenBank/DDBJ databases">
        <authorList>
            <person name="Li Z.-J."/>
        </authorList>
    </citation>
    <scope>NUCLEOTIDE SEQUENCE</scope>
    <source>
        <strain evidence="2">TGB11</strain>
    </source>
</reference>
<sequence length="72" mass="8178">MKSELSMMVVAIICAALLILGHVIIIETLAYYTWAQWTAGAIPFVLLLMAWGSVRYCRAKERAEEKRQSHSH</sequence>
<feature type="transmembrane region" description="Helical" evidence="1">
    <location>
        <begin position="7"/>
        <end position="31"/>
    </location>
</feature>
<keyword evidence="1" id="KW-0812">Transmembrane</keyword>
<gene>
    <name evidence="2" type="ORF">N8M53_10965</name>
</gene>